<evidence type="ECO:0008006" key="4">
    <source>
        <dbReference type="Google" id="ProtNLM"/>
    </source>
</evidence>
<keyword evidence="3" id="KW-1185">Reference proteome</keyword>
<keyword evidence="1" id="KW-1133">Transmembrane helix</keyword>
<protein>
    <recommendedName>
        <fullName evidence="4">Phage holin family protein</fullName>
    </recommendedName>
</protein>
<keyword evidence="1" id="KW-0812">Transmembrane</keyword>
<reference evidence="2 3" key="1">
    <citation type="journal article" date="2018" name="J. Microbiol.">
        <title>Bacillus spongiae sp. nov., isolated from sponge of Jeju Island.</title>
        <authorList>
            <person name="Lee G.E."/>
            <person name="Im W.T."/>
            <person name="Park J.S."/>
        </authorList>
    </citation>
    <scope>NUCLEOTIDE SEQUENCE [LARGE SCALE GENOMIC DNA]</scope>
    <source>
        <strain evidence="2 3">135PIL107-10</strain>
    </source>
</reference>
<evidence type="ECO:0000313" key="2">
    <source>
        <dbReference type="EMBL" id="MEI5907457.1"/>
    </source>
</evidence>
<gene>
    <name evidence="2" type="ORF">WAK64_10350</name>
</gene>
<dbReference type="EMBL" id="JBBAXC010000007">
    <property type="protein sequence ID" value="MEI5907457.1"/>
    <property type="molecule type" value="Genomic_DNA"/>
</dbReference>
<accession>A0ABU8HDT5</accession>
<feature type="transmembrane region" description="Helical" evidence="1">
    <location>
        <begin position="7"/>
        <end position="27"/>
    </location>
</feature>
<feature type="transmembrane region" description="Helical" evidence="1">
    <location>
        <begin position="33"/>
        <end position="52"/>
    </location>
</feature>
<dbReference type="RefSeq" id="WP_336586893.1">
    <property type="nucleotide sequence ID" value="NZ_JBBAXC010000007.1"/>
</dbReference>
<proteinExistence type="predicted"/>
<sequence length="125" mass="13879">MFNFKGLIQSVGIVLLITILFSFFIGFFNIGSIPIIILVQFFITNALIGLLAPFKNIQTPYTAAFLGSITLTVINYVVAYFIFNIYVLANPAQISNNLLLSTSVALITALFSKEFIIGKLRKDYV</sequence>
<dbReference type="Proteomes" id="UP001312865">
    <property type="component" value="Unassembled WGS sequence"/>
</dbReference>
<name>A0ABU8HDT5_9BACI</name>
<feature type="transmembrane region" description="Helical" evidence="1">
    <location>
        <begin position="94"/>
        <end position="112"/>
    </location>
</feature>
<organism evidence="2 3">
    <name type="scientific">Bacillus spongiae</name>
    <dbReference type="NCBI Taxonomy" id="2683610"/>
    <lineage>
        <taxon>Bacteria</taxon>
        <taxon>Bacillati</taxon>
        <taxon>Bacillota</taxon>
        <taxon>Bacilli</taxon>
        <taxon>Bacillales</taxon>
        <taxon>Bacillaceae</taxon>
        <taxon>Bacillus</taxon>
    </lineage>
</organism>
<evidence type="ECO:0000313" key="3">
    <source>
        <dbReference type="Proteomes" id="UP001312865"/>
    </source>
</evidence>
<evidence type="ECO:0000256" key="1">
    <source>
        <dbReference type="SAM" id="Phobius"/>
    </source>
</evidence>
<keyword evidence="1" id="KW-0472">Membrane</keyword>
<feature type="transmembrane region" description="Helical" evidence="1">
    <location>
        <begin position="64"/>
        <end position="88"/>
    </location>
</feature>
<comment type="caution">
    <text evidence="2">The sequence shown here is derived from an EMBL/GenBank/DDBJ whole genome shotgun (WGS) entry which is preliminary data.</text>
</comment>